<dbReference type="Pfam" id="PF02771">
    <property type="entry name" value="Acyl-CoA_dh_N"/>
    <property type="match status" value="1"/>
</dbReference>
<evidence type="ECO:0000313" key="7">
    <source>
        <dbReference type="EMBL" id="MBB4155087.1"/>
    </source>
</evidence>
<dbReference type="InterPro" id="IPR036250">
    <property type="entry name" value="AcylCo_DH-like_C"/>
</dbReference>
<reference evidence="7 8" key="1">
    <citation type="submission" date="2020-08" db="EMBL/GenBank/DDBJ databases">
        <title>Genomic Encyclopedia of Type Strains, Phase IV (KMG-IV): sequencing the most valuable type-strain genomes for metagenomic binning, comparative biology and taxonomic classification.</title>
        <authorList>
            <person name="Goeker M."/>
        </authorList>
    </citation>
    <scope>NUCLEOTIDE SEQUENCE [LARGE SCALE GENOMIC DNA]</scope>
    <source>
        <strain evidence="7 8">YC6723</strain>
    </source>
</reference>
<sequence>MANALPTDWRTRLQGATEEDVNRFQLWWLEERRKVGLATPHWPREWGGPGLPFSRQIIAYEEMARADAPELELMLISLFHLPATLFDAGTQEQRDLYLSGVRDGNDVWCQGFSEPGAGSDLASIRTTAARDADHYVVNGQKTWSSYAMYADYCLLLVRTDPHAARKHDGLSLFILDMRSPGVTVRPIRQITGEGEFAEIFLDDVIIPASNRIGAENRGWAIAQSTLSSERGLLLLSYAERVWQGYRKLSQVTRPSWLSDVGLRREFASFHAELLTVRLMIGRLLSMTEESEEGRLATLPVYIKLYWAPLLQRYTEFLVRAGGLVDQEWQPPVACTGHSSGVPALDFLKSFSWTISGGSNEIMRNIVAERFLGLPRA</sequence>
<keyword evidence="2" id="KW-0285">Flavoprotein</keyword>
<dbReference type="AlphaFoldDB" id="A0A840FHC7"/>
<dbReference type="EMBL" id="JACIEV010000009">
    <property type="protein sequence ID" value="MBB4155087.1"/>
    <property type="molecule type" value="Genomic_DNA"/>
</dbReference>
<dbReference type="GO" id="GO:0005886">
    <property type="term" value="C:plasma membrane"/>
    <property type="evidence" value="ECO:0007669"/>
    <property type="project" value="TreeGrafter"/>
</dbReference>
<proteinExistence type="predicted"/>
<name>A0A840FHC7_9SPHN</name>
<dbReference type="Gene3D" id="1.20.140.10">
    <property type="entry name" value="Butyryl-CoA Dehydrogenase, subunit A, domain 3"/>
    <property type="match status" value="1"/>
</dbReference>
<organism evidence="7 8">
    <name type="scientific">Sphingomonas jinjuensis</name>
    <dbReference type="NCBI Taxonomy" id="535907"/>
    <lineage>
        <taxon>Bacteria</taxon>
        <taxon>Pseudomonadati</taxon>
        <taxon>Pseudomonadota</taxon>
        <taxon>Alphaproteobacteria</taxon>
        <taxon>Sphingomonadales</taxon>
        <taxon>Sphingomonadaceae</taxon>
        <taxon>Sphingomonas</taxon>
    </lineage>
</organism>
<dbReference type="Gene3D" id="1.10.540.10">
    <property type="entry name" value="Acyl-CoA dehydrogenase/oxidase, N-terminal domain"/>
    <property type="match status" value="1"/>
</dbReference>
<dbReference type="Pfam" id="PF02770">
    <property type="entry name" value="Acyl-CoA_dh_M"/>
    <property type="match status" value="1"/>
</dbReference>
<dbReference type="FunFam" id="2.40.110.10:FF:000011">
    <property type="entry name" value="Acyl-CoA dehydrogenase FadE34"/>
    <property type="match status" value="1"/>
</dbReference>
<comment type="cofactor">
    <cofactor evidence="1">
        <name>FAD</name>
        <dbReference type="ChEBI" id="CHEBI:57692"/>
    </cofactor>
</comment>
<dbReference type="InterPro" id="IPR046373">
    <property type="entry name" value="Acyl-CoA_Oxase/DH_mid-dom_sf"/>
</dbReference>
<evidence type="ECO:0000259" key="5">
    <source>
        <dbReference type="Pfam" id="PF02770"/>
    </source>
</evidence>
<gene>
    <name evidence="7" type="ORF">GGQ80_003004</name>
</gene>
<keyword evidence="3" id="KW-0274">FAD</keyword>
<dbReference type="GO" id="GO:0016627">
    <property type="term" value="F:oxidoreductase activity, acting on the CH-CH group of donors"/>
    <property type="evidence" value="ECO:0007669"/>
    <property type="project" value="InterPro"/>
</dbReference>
<dbReference type="PANTHER" id="PTHR43292:SF3">
    <property type="entry name" value="ACYL-COA DEHYDROGENASE FADE29"/>
    <property type="match status" value="1"/>
</dbReference>
<evidence type="ECO:0000259" key="6">
    <source>
        <dbReference type="Pfam" id="PF02771"/>
    </source>
</evidence>
<feature type="domain" description="Acyl-CoA dehydrogenase/oxidase N-terminal" evidence="6">
    <location>
        <begin position="24"/>
        <end position="104"/>
    </location>
</feature>
<dbReference type="PANTHER" id="PTHR43292">
    <property type="entry name" value="ACYL-COA DEHYDROGENASE"/>
    <property type="match status" value="1"/>
</dbReference>
<accession>A0A840FHC7</accession>
<dbReference type="InterPro" id="IPR013786">
    <property type="entry name" value="AcylCoA_DH/ox_N"/>
</dbReference>
<evidence type="ECO:0000256" key="3">
    <source>
        <dbReference type="ARBA" id="ARBA00022827"/>
    </source>
</evidence>
<feature type="domain" description="Acyl-CoA oxidase/dehydrogenase middle" evidence="5">
    <location>
        <begin position="109"/>
        <end position="204"/>
    </location>
</feature>
<dbReference type="InterPro" id="IPR037069">
    <property type="entry name" value="AcylCoA_DH/ox_N_sf"/>
</dbReference>
<evidence type="ECO:0000256" key="4">
    <source>
        <dbReference type="ARBA" id="ARBA00023002"/>
    </source>
</evidence>
<dbReference type="SUPFAM" id="SSF56645">
    <property type="entry name" value="Acyl-CoA dehydrogenase NM domain-like"/>
    <property type="match status" value="1"/>
</dbReference>
<dbReference type="GO" id="GO:0050660">
    <property type="term" value="F:flavin adenine dinucleotide binding"/>
    <property type="evidence" value="ECO:0007669"/>
    <property type="project" value="InterPro"/>
</dbReference>
<dbReference type="InterPro" id="IPR009100">
    <property type="entry name" value="AcylCoA_DH/oxidase_NM_dom_sf"/>
</dbReference>
<evidence type="ECO:0000256" key="1">
    <source>
        <dbReference type="ARBA" id="ARBA00001974"/>
    </source>
</evidence>
<dbReference type="Proteomes" id="UP000529795">
    <property type="component" value="Unassembled WGS sequence"/>
</dbReference>
<evidence type="ECO:0000256" key="2">
    <source>
        <dbReference type="ARBA" id="ARBA00022630"/>
    </source>
</evidence>
<keyword evidence="4" id="KW-0560">Oxidoreductase</keyword>
<keyword evidence="8" id="KW-1185">Reference proteome</keyword>
<protein>
    <submittedName>
        <fullName evidence="7">Alkylation response protein AidB-like acyl-CoA dehydrogenase</fullName>
    </submittedName>
</protein>
<dbReference type="InterPro" id="IPR052161">
    <property type="entry name" value="Mycobact_Acyl-CoA_DH"/>
</dbReference>
<comment type="caution">
    <text evidence="7">The sequence shown here is derived from an EMBL/GenBank/DDBJ whole genome shotgun (WGS) entry which is preliminary data.</text>
</comment>
<dbReference type="Gene3D" id="2.40.110.10">
    <property type="entry name" value="Butyryl-CoA Dehydrogenase, subunit A, domain 2"/>
    <property type="match status" value="1"/>
</dbReference>
<evidence type="ECO:0000313" key="8">
    <source>
        <dbReference type="Proteomes" id="UP000529795"/>
    </source>
</evidence>
<dbReference type="InterPro" id="IPR006091">
    <property type="entry name" value="Acyl-CoA_Oxase/DH_mid-dom"/>
</dbReference>
<dbReference type="SUPFAM" id="SSF47203">
    <property type="entry name" value="Acyl-CoA dehydrogenase C-terminal domain-like"/>
    <property type="match status" value="1"/>
</dbReference>